<accession>A0A316VXF9</accession>
<dbReference type="Gene3D" id="1.10.20.10">
    <property type="entry name" value="Histone, subunit A"/>
    <property type="match status" value="1"/>
</dbReference>
<keyword evidence="4" id="KW-0804">Transcription</keyword>
<feature type="region of interest" description="Disordered" evidence="8">
    <location>
        <begin position="241"/>
        <end position="343"/>
    </location>
</feature>
<dbReference type="GO" id="GO:0006357">
    <property type="term" value="P:regulation of transcription by RNA polymerase II"/>
    <property type="evidence" value="ECO:0007669"/>
    <property type="project" value="UniProtKB-ARBA"/>
</dbReference>
<evidence type="ECO:0000256" key="2">
    <source>
        <dbReference type="ARBA" id="ARBA00023015"/>
    </source>
</evidence>
<dbReference type="FunCoup" id="A0A316VXF9">
    <property type="interactions" value="61"/>
</dbReference>
<evidence type="ECO:0000256" key="1">
    <source>
        <dbReference type="ARBA" id="ARBA00004123"/>
    </source>
</evidence>
<proteinExistence type="inferred from homology"/>
<evidence type="ECO:0000256" key="3">
    <source>
        <dbReference type="ARBA" id="ARBA00023159"/>
    </source>
</evidence>
<feature type="compositionally biased region" description="Basic and acidic residues" evidence="8">
    <location>
        <begin position="244"/>
        <end position="253"/>
    </location>
</feature>
<dbReference type="CDD" id="cd22926">
    <property type="entry name" value="HFD_SPT3"/>
    <property type="match status" value="1"/>
</dbReference>
<evidence type="ECO:0000313" key="10">
    <source>
        <dbReference type="Proteomes" id="UP000245783"/>
    </source>
</evidence>
<dbReference type="GO" id="GO:0000124">
    <property type="term" value="C:SAGA complex"/>
    <property type="evidence" value="ECO:0007669"/>
    <property type="project" value="UniProtKB-ARBA"/>
</dbReference>
<evidence type="ECO:0000256" key="5">
    <source>
        <dbReference type="ARBA" id="ARBA00023242"/>
    </source>
</evidence>
<name>A0A316VXF9_9BASI</name>
<keyword evidence="5" id="KW-0539">Nucleus</keyword>
<dbReference type="OrthoDB" id="66982at2759"/>
<keyword evidence="2" id="KW-0805">Transcription regulation</keyword>
<evidence type="ECO:0000256" key="4">
    <source>
        <dbReference type="ARBA" id="ARBA00023163"/>
    </source>
</evidence>
<protein>
    <submittedName>
        <fullName evidence="9">TFIID-18kDa-domain-containing protein</fullName>
    </submittedName>
</protein>
<dbReference type="RefSeq" id="XP_025369302.1">
    <property type="nucleotide sequence ID" value="XM_025512497.1"/>
</dbReference>
<gene>
    <name evidence="9" type="ORF">IE81DRAFT_314079</name>
</gene>
<dbReference type="EMBL" id="KZ819383">
    <property type="protein sequence ID" value="PWN42142.1"/>
    <property type="molecule type" value="Genomic_DNA"/>
</dbReference>
<sequence>MASTYEYRYSQEISQMMFVFADLSDPHPDVVKLVEDIVRSQVLELIIQSRALSQRRGSRFVNAEDLIFLIRDDRAKVNRLKTYLSWKDVRKNAKDSEGGDAAAAGPEEEGADAVPKTRAKKIRLPWEISTVFTEHLVSNAAEEDEEDEEDVEALEESLQRLKDADEATRKMTRDEYVHYSECRQASFTFRKAKKFREFINAGAYLDGKPNDDMIDILGFLAFEVVRELCEGALKIKQQIEEQTEEKKRGLGREKRLRSGNAQARAGLVERSSRLVDGKDGASENIGDAEARQGVMGTSADRSGMTTSASTPALNLHENIGRASSPQAPQAMRASPSRADHDESCTLFTMPPIKTSGLDLSHIQEAFARLQRKRPALGVGGGGISGGLRRTKYRII</sequence>
<feature type="compositionally biased region" description="Basic and acidic residues" evidence="8">
    <location>
        <begin position="270"/>
        <end position="281"/>
    </location>
</feature>
<dbReference type="InterPro" id="IPR009072">
    <property type="entry name" value="Histone-fold"/>
</dbReference>
<dbReference type="PANTHER" id="PTHR11380">
    <property type="entry name" value="TRANSCRIPTION INITIATION FACTOR TFIID/SUPT3-RELATED"/>
    <property type="match status" value="1"/>
</dbReference>
<keyword evidence="10" id="KW-1185">Reference proteome</keyword>
<dbReference type="SUPFAM" id="SSF47113">
    <property type="entry name" value="Histone-fold"/>
    <property type="match status" value="1"/>
</dbReference>
<keyword evidence="7" id="KW-0175">Coiled coil</keyword>
<dbReference type="FunFam" id="1.10.20.10:FF:000023">
    <property type="entry name" value="transcription initiation protein SPT3 homolog"/>
    <property type="match status" value="1"/>
</dbReference>
<evidence type="ECO:0000256" key="8">
    <source>
        <dbReference type="SAM" id="MobiDB-lite"/>
    </source>
</evidence>
<dbReference type="PANTHER" id="PTHR11380:SF16">
    <property type="entry name" value="TRANSCRIPTION INITIATION PROTEIN SPT3 HOMOLOG"/>
    <property type="match status" value="1"/>
</dbReference>
<comment type="similarity">
    <text evidence="6">Belongs to the SPT3 family.</text>
</comment>
<feature type="coiled-coil region" evidence="7">
    <location>
        <begin position="137"/>
        <end position="171"/>
    </location>
</feature>
<comment type="subcellular location">
    <subcellularLocation>
        <location evidence="1">Nucleus</location>
    </subcellularLocation>
</comment>
<dbReference type="STRING" id="1522189.A0A316VXF9"/>
<feature type="compositionally biased region" description="Polar residues" evidence="8">
    <location>
        <begin position="299"/>
        <end position="312"/>
    </location>
</feature>
<evidence type="ECO:0000313" key="9">
    <source>
        <dbReference type="EMBL" id="PWN42142.1"/>
    </source>
</evidence>
<feature type="region of interest" description="Disordered" evidence="8">
    <location>
        <begin position="94"/>
        <end position="116"/>
    </location>
</feature>
<evidence type="ECO:0000256" key="7">
    <source>
        <dbReference type="SAM" id="Coils"/>
    </source>
</evidence>
<keyword evidence="3" id="KW-0010">Activator</keyword>
<dbReference type="Proteomes" id="UP000245783">
    <property type="component" value="Unassembled WGS sequence"/>
</dbReference>
<dbReference type="GO" id="GO:0006366">
    <property type="term" value="P:transcription by RNA polymerase II"/>
    <property type="evidence" value="ECO:0007669"/>
    <property type="project" value="InterPro"/>
</dbReference>
<dbReference type="GO" id="GO:0003712">
    <property type="term" value="F:transcription coregulator activity"/>
    <property type="evidence" value="ECO:0007669"/>
    <property type="project" value="TreeGrafter"/>
</dbReference>
<reference evidence="9 10" key="1">
    <citation type="journal article" date="2018" name="Mol. Biol. Evol.">
        <title>Broad Genomic Sampling Reveals a Smut Pathogenic Ancestry of the Fungal Clade Ustilaginomycotina.</title>
        <authorList>
            <person name="Kijpornyongpan T."/>
            <person name="Mondo S.J."/>
            <person name="Barry K."/>
            <person name="Sandor L."/>
            <person name="Lee J."/>
            <person name="Lipzen A."/>
            <person name="Pangilinan J."/>
            <person name="LaButti K."/>
            <person name="Hainaut M."/>
            <person name="Henrissat B."/>
            <person name="Grigoriev I.V."/>
            <person name="Spatafora J.W."/>
            <person name="Aime M.C."/>
        </authorList>
    </citation>
    <scope>NUCLEOTIDE SEQUENCE [LARGE SCALE GENOMIC DNA]</scope>
    <source>
        <strain evidence="9 10">MCA 4658</strain>
    </source>
</reference>
<dbReference type="InterPro" id="IPR003195">
    <property type="entry name" value="TFIID_TAF13"/>
</dbReference>
<dbReference type="GeneID" id="37034367"/>
<dbReference type="Pfam" id="PF02269">
    <property type="entry name" value="TFIID-18kDa"/>
    <property type="match status" value="1"/>
</dbReference>
<dbReference type="GO" id="GO:0046982">
    <property type="term" value="F:protein heterodimerization activity"/>
    <property type="evidence" value="ECO:0007669"/>
    <property type="project" value="InterPro"/>
</dbReference>
<organism evidence="9 10">
    <name type="scientific">Ceraceosorus guamensis</name>
    <dbReference type="NCBI Taxonomy" id="1522189"/>
    <lineage>
        <taxon>Eukaryota</taxon>
        <taxon>Fungi</taxon>
        <taxon>Dikarya</taxon>
        <taxon>Basidiomycota</taxon>
        <taxon>Ustilaginomycotina</taxon>
        <taxon>Exobasidiomycetes</taxon>
        <taxon>Ceraceosorales</taxon>
        <taxon>Ceraceosoraceae</taxon>
        <taxon>Ceraceosorus</taxon>
    </lineage>
</organism>
<dbReference type="InParanoid" id="A0A316VXF9"/>
<dbReference type="GO" id="GO:0005634">
    <property type="term" value="C:nucleus"/>
    <property type="evidence" value="ECO:0007669"/>
    <property type="project" value="UniProtKB-SubCell"/>
</dbReference>
<dbReference type="AlphaFoldDB" id="A0A316VXF9"/>
<evidence type="ECO:0000256" key="6">
    <source>
        <dbReference type="ARBA" id="ARBA00061274"/>
    </source>
</evidence>